<comment type="similarity">
    <text evidence="1">Belongs to the bacterial solute-binding protein 5 family.</text>
</comment>
<dbReference type="GO" id="GO:0042597">
    <property type="term" value="C:periplasmic space"/>
    <property type="evidence" value="ECO:0007669"/>
    <property type="project" value="UniProtKB-ARBA"/>
</dbReference>
<dbReference type="SUPFAM" id="SSF53850">
    <property type="entry name" value="Periplasmic binding protein-like II"/>
    <property type="match status" value="1"/>
</dbReference>
<keyword evidence="2" id="KW-0813">Transport</keyword>
<evidence type="ECO:0000259" key="5">
    <source>
        <dbReference type="Pfam" id="PF00496"/>
    </source>
</evidence>
<organism evidence="6 7">
    <name type="scientific">Sulfolobus tengchongensis</name>
    <dbReference type="NCBI Taxonomy" id="207809"/>
    <lineage>
        <taxon>Archaea</taxon>
        <taxon>Thermoproteota</taxon>
        <taxon>Thermoprotei</taxon>
        <taxon>Sulfolobales</taxon>
        <taxon>Sulfolobaceae</taxon>
        <taxon>Sulfolobus</taxon>
    </lineage>
</organism>
<dbReference type="AlphaFoldDB" id="A0AAX4KYB6"/>
<proteinExistence type="inferred from homology"/>
<dbReference type="InterPro" id="IPR039424">
    <property type="entry name" value="SBP_5"/>
</dbReference>
<keyword evidence="4" id="KW-1133">Transmembrane helix</keyword>
<dbReference type="PANTHER" id="PTHR30290:SF9">
    <property type="entry name" value="OLIGOPEPTIDE-BINDING PROTEIN APPA"/>
    <property type="match status" value="1"/>
</dbReference>
<dbReference type="Pfam" id="PF00496">
    <property type="entry name" value="SBP_bac_5"/>
    <property type="match status" value="1"/>
</dbReference>
<dbReference type="InterPro" id="IPR030678">
    <property type="entry name" value="Peptide/Ni-bd"/>
</dbReference>
<evidence type="ECO:0000313" key="6">
    <source>
        <dbReference type="EMBL" id="WWQ59657.1"/>
    </source>
</evidence>
<dbReference type="EMBL" id="CP146016">
    <property type="protein sequence ID" value="WWQ59657.1"/>
    <property type="molecule type" value="Genomic_DNA"/>
</dbReference>
<dbReference type="GeneID" id="89336948"/>
<protein>
    <submittedName>
        <fullName evidence="6">ABC transporter substrate-binding protein</fullName>
    </submittedName>
</protein>
<dbReference type="PIRSF" id="PIRSF002741">
    <property type="entry name" value="MppA"/>
    <property type="match status" value="1"/>
</dbReference>
<feature type="transmembrane region" description="Helical" evidence="4">
    <location>
        <begin position="690"/>
        <end position="711"/>
    </location>
</feature>
<accession>A0AAX4KYB6</accession>
<keyword evidence="4" id="KW-0812">Transmembrane</keyword>
<evidence type="ECO:0000313" key="7">
    <source>
        <dbReference type="Proteomes" id="UP001432202"/>
    </source>
</evidence>
<dbReference type="GO" id="GO:0015833">
    <property type="term" value="P:peptide transport"/>
    <property type="evidence" value="ECO:0007669"/>
    <property type="project" value="TreeGrafter"/>
</dbReference>
<dbReference type="PANTHER" id="PTHR30290">
    <property type="entry name" value="PERIPLASMIC BINDING COMPONENT OF ABC TRANSPORTER"/>
    <property type="match status" value="1"/>
</dbReference>
<keyword evidence="7" id="KW-1185">Reference proteome</keyword>
<keyword evidence="4" id="KW-0472">Membrane</keyword>
<gene>
    <name evidence="6" type="ORF">V6M85_09225</name>
</gene>
<evidence type="ECO:0000256" key="1">
    <source>
        <dbReference type="ARBA" id="ARBA00005695"/>
    </source>
</evidence>
<dbReference type="Proteomes" id="UP001432202">
    <property type="component" value="Chromosome"/>
</dbReference>
<dbReference type="GO" id="GO:0043190">
    <property type="term" value="C:ATP-binding cassette (ABC) transporter complex"/>
    <property type="evidence" value="ECO:0007669"/>
    <property type="project" value="InterPro"/>
</dbReference>
<evidence type="ECO:0000256" key="3">
    <source>
        <dbReference type="ARBA" id="ARBA00022729"/>
    </source>
</evidence>
<dbReference type="InterPro" id="IPR000914">
    <property type="entry name" value="SBP_5_dom"/>
</dbReference>
<reference evidence="6 7" key="1">
    <citation type="submission" date="2024-02" db="EMBL/GenBank/DDBJ databases">
        <title>STSV induces naive adaptation in Sulfolobus.</title>
        <authorList>
            <person name="Xiang X."/>
            <person name="Song M."/>
        </authorList>
    </citation>
    <scope>NUCLEOTIDE SEQUENCE [LARGE SCALE GENOMIC DNA]</scope>
    <source>
        <strain evidence="6 7">RT2</strain>
    </source>
</reference>
<name>A0AAX4KYB6_9CREN</name>
<dbReference type="GO" id="GO:1904680">
    <property type="term" value="F:peptide transmembrane transporter activity"/>
    <property type="evidence" value="ECO:0007669"/>
    <property type="project" value="TreeGrafter"/>
</dbReference>
<feature type="transmembrane region" description="Helical" evidence="4">
    <location>
        <begin position="9"/>
        <end position="27"/>
    </location>
</feature>
<dbReference type="Gene3D" id="3.10.105.10">
    <property type="entry name" value="Dipeptide-binding Protein, Domain 3"/>
    <property type="match status" value="1"/>
</dbReference>
<dbReference type="RefSeq" id="WP_338599080.1">
    <property type="nucleotide sequence ID" value="NZ_CP146016.1"/>
</dbReference>
<feature type="domain" description="Solute-binding protein family 5" evidence="5">
    <location>
        <begin position="89"/>
        <end position="549"/>
    </location>
</feature>
<keyword evidence="3" id="KW-0732">Signal</keyword>
<evidence type="ECO:0000256" key="4">
    <source>
        <dbReference type="SAM" id="Phobius"/>
    </source>
</evidence>
<evidence type="ECO:0000256" key="2">
    <source>
        <dbReference type="ARBA" id="ARBA00022448"/>
    </source>
</evidence>
<dbReference type="Gene3D" id="3.40.190.10">
    <property type="entry name" value="Periplasmic binding protein-like II"/>
    <property type="match status" value="1"/>
</dbReference>
<sequence>MEKVISKSIIVLFLIMFNIFLVSFSILSTSQQTTTITIAPSNTSQLVDVSQTIPPDALDPATGFAVEDGPFFTAVFQELVEFNGSNYLQVVPVIAQNWSTSNYENWTFYIRHGVYFPDGVQVNASTVWFSFYRTILMGQGAGISNYDNLLFNGTVFSNTGYAIPWGVNNAIQNVTGLPTANNFTLTAQVLASILSHFNAANKTIQKIMEYPYQAVVVKGPYEVQINTLYPYRYFLFDIADWWGAIVNPIAVDEHGGVQPNTPNAYINTNGMNGTGPYIILHIGAGMSTITLEKNPHYWAQNLSNIPSVAEPAHIPIIIIDYGLSHNDRVEDFANNLAQISYVSQPYLSQMYNAYEYNKYVSFNQIFTNVGYEAAAYFISLNTEVYPTNITDLRLALVYGINYSELLQLFKLPNGQLGATEYLGPISQVFPLYNEVMQMDNLHPYTYNLSLALHYLNEAGYVGKFYVVLPNGTVIGNPKGNQLQTLDIYAITPVTELEQEELNIIQQNLAQLGISVGFKYVLPSIVDGWLSPATTPSMADLGWYPDWPDPIFQELIAQTDVEFGGISGNFAWVNNSVLQNMYSTLPFITNSTLQTQEVAEAYKILYAEAPYIWLPNYIVYYFTQPYLRGFVWNQFDGYFYNMMYYQPYTVNVSTTSSTTSSSTSVLGTTTQITNNSIISQNTTPKTSQVNYTIIVGVIVIVIVIVIALLLVARGRR</sequence>